<feature type="domain" description="CMP/dCMP-type deaminase" evidence="10">
    <location>
        <begin position="173"/>
        <end position="302"/>
    </location>
</feature>
<evidence type="ECO:0000256" key="6">
    <source>
        <dbReference type="ARBA" id="ARBA00022833"/>
    </source>
</evidence>
<dbReference type="InterPro" id="IPR015517">
    <property type="entry name" value="dCMP_deaminase-rel"/>
</dbReference>
<dbReference type="Gene3D" id="3.40.140.10">
    <property type="entry name" value="Cytidine Deaminase, domain 2"/>
    <property type="match status" value="1"/>
</dbReference>
<keyword evidence="6" id="KW-0862">Zinc</keyword>
<evidence type="ECO:0000256" key="7">
    <source>
        <dbReference type="ARBA" id="ARBA00038938"/>
    </source>
</evidence>
<dbReference type="OrthoDB" id="6710946at2759"/>
<dbReference type="GO" id="GO:0005737">
    <property type="term" value="C:cytoplasm"/>
    <property type="evidence" value="ECO:0007669"/>
    <property type="project" value="TreeGrafter"/>
</dbReference>
<evidence type="ECO:0000256" key="4">
    <source>
        <dbReference type="ARBA" id="ARBA00022727"/>
    </source>
</evidence>
<dbReference type="CDD" id="cd01286">
    <property type="entry name" value="deoxycytidylate_deaminase"/>
    <property type="match status" value="1"/>
</dbReference>
<evidence type="ECO:0000256" key="5">
    <source>
        <dbReference type="ARBA" id="ARBA00022801"/>
    </source>
</evidence>
<evidence type="ECO:0000313" key="12">
    <source>
        <dbReference type="Proteomes" id="UP000189911"/>
    </source>
</evidence>
<dbReference type="InterPro" id="IPR016192">
    <property type="entry name" value="APOBEC/CMP_deaminase_Zn-bd"/>
</dbReference>
<comment type="similarity">
    <text evidence="2">Belongs to the cytidine and deoxycytidylate deaminase family.</text>
</comment>
<organism evidence="11 12">
    <name type="scientific">Lachancea nothofagi CBS 11611</name>
    <dbReference type="NCBI Taxonomy" id="1266666"/>
    <lineage>
        <taxon>Eukaryota</taxon>
        <taxon>Fungi</taxon>
        <taxon>Dikarya</taxon>
        <taxon>Ascomycota</taxon>
        <taxon>Saccharomycotina</taxon>
        <taxon>Saccharomycetes</taxon>
        <taxon>Saccharomycetales</taxon>
        <taxon>Saccharomycetaceae</taxon>
        <taxon>Lachancea</taxon>
    </lineage>
</organism>
<evidence type="ECO:0000256" key="3">
    <source>
        <dbReference type="ARBA" id="ARBA00022723"/>
    </source>
</evidence>
<name>A0A1G4KL45_9SACH</name>
<evidence type="ECO:0000313" key="11">
    <source>
        <dbReference type="EMBL" id="SCV05257.1"/>
    </source>
</evidence>
<dbReference type="Pfam" id="PF00383">
    <property type="entry name" value="dCMP_cyt_deam_1"/>
    <property type="match status" value="1"/>
</dbReference>
<dbReference type="InterPro" id="IPR016193">
    <property type="entry name" value="Cytidine_deaminase-like"/>
</dbReference>
<dbReference type="EC" id="3.5.4.12" evidence="7"/>
<dbReference type="EMBL" id="LT598447">
    <property type="protein sequence ID" value="SCV05257.1"/>
    <property type="molecule type" value="Genomic_DNA"/>
</dbReference>
<keyword evidence="12" id="KW-1185">Reference proteome</keyword>
<evidence type="ECO:0000256" key="2">
    <source>
        <dbReference type="ARBA" id="ARBA00006576"/>
    </source>
</evidence>
<dbReference type="FunFam" id="3.40.140.10:FF:000035">
    <property type="entry name" value="dCMP deaminase"/>
    <property type="match status" value="1"/>
</dbReference>
<dbReference type="PANTHER" id="PTHR11086">
    <property type="entry name" value="DEOXYCYTIDYLATE DEAMINASE-RELATED"/>
    <property type="match status" value="1"/>
</dbReference>
<dbReference type="GO" id="GO:0009165">
    <property type="term" value="P:nucleotide biosynthetic process"/>
    <property type="evidence" value="ECO:0007669"/>
    <property type="project" value="UniProtKB-KW"/>
</dbReference>
<accession>A0A1G4KL45</accession>
<dbReference type="GO" id="GO:0004132">
    <property type="term" value="F:dCMP deaminase activity"/>
    <property type="evidence" value="ECO:0007669"/>
    <property type="project" value="UniProtKB-EC"/>
</dbReference>
<dbReference type="InterPro" id="IPR035105">
    <property type="entry name" value="Deoxycytidylate_deaminase_dom"/>
</dbReference>
<keyword evidence="5" id="KW-0378">Hydrolase</keyword>
<dbReference type="InterPro" id="IPR002125">
    <property type="entry name" value="CMP_dCMP_dom"/>
</dbReference>
<dbReference type="Proteomes" id="UP000189911">
    <property type="component" value="Chromosome H"/>
</dbReference>
<dbReference type="PANTHER" id="PTHR11086:SF18">
    <property type="entry name" value="DEOXYCYTIDYLATE DEAMINASE"/>
    <property type="match status" value="1"/>
</dbReference>
<dbReference type="GO" id="GO:0008270">
    <property type="term" value="F:zinc ion binding"/>
    <property type="evidence" value="ECO:0007669"/>
    <property type="project" value="InterPro"/>
</dbReference>
<gene>
    <name evidence="11" type="ORF">LANO_0H03510G</name>
</gene>
<reference evidence="12" key="1">
    <citation type="submission" date="2016-03" db="EMBL/GenBank/DDBJ databases">
        <authorList>
            <person name="Devillers Hugo."/>
        </authorList>
    </citation>
    <scope>NUCLEOTIDE SEQUENCE [LARGE SCALE GENOMIC DNA]</scope>
</reference>
<dbReference type="SUPFAM" id="SSF53927">
    <property type="entry name" value="Cytidine deaminase-like"/>
    <property type="match status" value="1"/>
</dbReference>
<keyword evidence="3" id="KW-0479">Metal-binding</keyword>
<dbReference type="AlphaFoldDB" id="A0A1G4KL45"/>
<evidence type="ECO:0000256" key="9">
    <source>
        <dbReference type="ARBA" id="ARBA00071582"/>
    </source>
</evidence>
<dbReference type="PROSITE" id="PS00903">
    <property type="entry name" value="CYT_DCMP_DEAMINASES_1"/>
    <property type="match status" value="1"/>
</dbReference>
<proteinExistence type="inferred from homology"/>
<keyword evidence="4" id="KW-0545">Nucleotide biosynthesis</keyword>
<protein>
    <recommendedName>
        <fullName evidence="9">Deoxycytidylate deaminase</fullName>
        <ecNumber evidence="7">3.5.4.12</ecNumber>
    </recommendedName>
    <alternativeName>
        <fullName evidence="8">dCMP deaminase</fullName>
    </alternativeName>
</protein>
<evidence type="ECO:0000256" key="8">
    <source>
        <dbReference type="ARBA" id="ARBA00041763"/>
    </source>
</evidence>
<sequence>MLIYVSENLGSGAGRLLDVLKSKFEFEELPTDGKVGIEQVDHILEHATSNYTKNFVFKGDMALAELKQLEKRPFFLHITIDAALRVRVGEWSSLTNENELNFEKFLTQSEAQLENSPDLPVVLGRADVKFYIRNSEKLAFDLLVNEVDRHLKEACQQRDVRVPFHNTTPLRPDWDTYFMKLATLAASRSNCMKRRVGCVIVRDCRVIATGYNGTPRHLVNCHSGGCPRCNSGNNSQLSSCLCLHAEENALLEAGRDRVGPNAILYCDTCPCLTCSVKIVQTGVREVVYSQSYRMDEASFKVLQEGGVLVRQFSFLEEPRYSVL</sequence>
<comment type="cofactor">
    <cofactor evidence="1">
        <name>Zn(2+)</name>
        <dbReference type="ChEBI" id="CHEBI:29105"/>
    </cofactor>
</comment>
<evidence type="ECO:0000256" key="1">
    <source>
        <dbReference type="ARBA" id="ARBA00001947"/>
    </source>
</evidence>
<dbReference type="PROSITE" id="PS51747">
    <property type="entry name" value="CYT_DCMP_DEAMINASES_2"/>
    <property type="match status" value="1"/>
</dbReference>
<evidence type="ECO:0000259" key="10">
    <source>
        <dbReference type="PROSITE" id="PS51747"/>
    </source>
</evidence>